<dbReference type="Proteomes" id="UP001596392">
    <property type="component" value="Unassembled WGS sequence"/>
</dbReference>
<evidence type="ECO:0000313" key="2">
    <source>
        <dbReference type="Proteomes" id="UP001596392"/>
    </source>
</evidence>
<accession>A0ABW2H5E8</accession>
<evidence type="ECO:0000313" key="1">
    <source>
        <dbReference type="EMBL" id="MFC7247502.1"/>
    </source>
</evidence>
<dbReference type="RefSeq" id="WP_376810227.1">
    <property type="nucleotide sequence ID" value="NZ_JBHTAC010000058.1"/>
</dbReference>
<keyword evidence="2" id="KW-1185">Reference proteome</keyword>
<organism evidence="1 2">
    <name type="scientific">Catellatospora aurea</name>
    <dbReference type="NCBI Taxonomy" id="1337874"/>
    <lineage>
        <taxon>Bacteria</taxon>
        <taxon>Bacillati</taxon>
        <taxon>Actinomycetota</taxon>
        <taxon>Actinomycetes</taxon>
        <taxon>Micromonosporales</taxon>
        <taxon>Micromonosporaceae</taxon>
        <taxon>Catellatospora</taxon>
    </lineage>
</organism>
<reference evidence="2" key="1">
    <citation type="journal article" date="2019" name="Int. J. Syst. Evol. Microbiol.">
        <title>The Global Catalogue of Microorganisms (GCM) 10K type strain sequencing project: providing services to taxonomists for standard genome sequencing and annotation.</title>
        <authorList>
            <consortium name="The Broad Institute Genomics Platform"/>
            <consortium name="The Broad Institute Genome Sequencing Center for Infectious Disease"/>
            <person name="Wu L."/>
            <person name="Ma J."/>
        </authorList>
    </citation>
    <scope>NUCLEOTIDE SEQUENCE [LARGE SCALE GENOMIC DNA]</scope>
    <source>
        <strain evidence="2">CGMCC 1.9106</strain>
    </source>
</reference>
<evidence type="ECO:0008006" key="3">
    <source>
        <dbReference type="Google" id="ProtNLM"/>
    </source>
</evidence>
<name>A0ABW2H5E8_9ACTN</name>
<gene>
    <name evidence="1" type="ORF">ACFQO7_34000</name>
</gene>
<protein>
    <recommendedName>
        <fullName evidence="3">Tocopherol cyclase-like protein</fullName>
    </recommendedName>
</protein>
<comment type="caution">
    <text evidence="1">The sequence shown here is derived from an EMBL/GenBank/DDBJ whole genome shotgun (WGS) entry which is preliminary data.</text>
</comment>
<dbReference type="EMBL" id="JBHTAC010000058">
    <property type="protein sequence ID" value="MFC7247502.1"/>
    <property type="molecule type" value="Genomic_DNA"/>
</dbReference>
<proteinExistence type="predicted"/>
<sequence>MRETLSTRWRGQAGRAEIWYTTITDPATGTGIWLHHELTAPTDGAAPIAHGLVGVFPPGEPPVLRRFDPTRWQTPHPPAVYHRPDIVMTDSSFAGSAGDVSWNMTWQDPTSTLYTFPRWAWERGLLPTTQIVPAPSARHDGEVRVGDRLWRFDAAPGATGHIYGRGMAQRWAWLHADLGNGDVLEIVAAVAKHRGWRSLPTLPLLRLRLDGQDLSAADPLIGALRLRSTIELPRWRVAGRLDRYRIAVNVHQPADRTISVPLTDPDGSVCTCHNSEVADAEILLEQRREGAWHTARHWRLQGTAHAEVGMR</sequence>